<dbReference type="Proteomes" id="UP000049983">
    <property type="component" value="Unassembled WGS sequence"/>
</dbReference>
<dbReference type="SUPFAM" id="SSF46785">
    <property type="entry name" value="Winged helix' DNA-binding domain"/>
    <property type="match status" value="1"/>
</dbReference>
<gene>
    <name evidence="2" type="primary">sdpR_5</name>
    <name evidence="2" type="ORF">LA5096_04754</name>
</gene>
<dbReference type="CDD" id="cd00090">
    <property type="entry name" value="HTH_ARSR"/>
    <property type="match status" value="1"/>
</dbReference>
<dbReference type="Gene3D" id="1.10.10.10">
    <property type="entry name" value="Winged helix-like DNA-binding domain superfamily/Winged helix DNA-binding domain"/>
    <property type="match status" value="1"/>
</dbReference>
<dbReference type="GeneID" id="97672035"/>
<dbReference type="PANTHER" id="PTHR38600:SF1">
    <property type="entry name" value="TRANSCRIPTIONAL REGULATORY PROTEIN"/>
    <property type="match status" value="1"/>
</dbReference>
<dbReference type="STRING" id="311410.LA5095_03472"/>
<evidence type="ECO:0000259" key="1">
    <source>
        <dbReference type="PROSITE" id="PS50987"/>
    </source>
</evidence>
<dbReference type="InterPro" id="IPR036388">
    <property type="entry name" value="WH-like_DNA-bd_sf"/>
</dbReference>
<dbReference type="Pfam" id="PF12840">
    <property type="entry name" value="HTH_20"/>
    <property type="match status" value="1"/>
</dbReference>
<sequence length="111" mass="12876">MSSDDDSDKIFKALADRRRRKILDLLKNTPKTTGTLCEAFPELDRCTVMQHMRVLEAADLIIVQRKGRERWNHLNALPIKDIHDRWIGEFAENAVTMLASLKSDLEAREDR</sequence>
<dbReference type="AlphaFoldDB" id="A0A0M7AMU7"/>
<dbReference type="RefSeq" id="WP_055117165.1">
    <property type="nucleotide sequence ID" value="NZ_CXWA01000004.1"/>
</dbReference>
<dbReference type="OrthoDB" id="9815653at2"/>
<dbReference type="PROSITE" id="PS50987">
    <property type="entry name" value="HTH_ARSR_2"/>
    <property type="match status" value="1"/>
</dbReference>
<dbReference type="InterPro" id="IPR001845">
    <property type="entry name" value="HTH_ArsR_DNA-bd_dom"/>
</dbReference>
<evidence type="ECO:0000313" key="3">
    <source>
        <dbReference type="Proteomes" id="UP000049983"/>
    </source>
</evidence>
<name>A0A0M7AMU7_9HYPH</name>
<keyword evidence="3" id="KW-1185">Reference proteome</keyword>
<dbReference type="PANTHER" id="PTHR38600">
    <property type="entry name" value="TRANSCRIPTIONAL REGULATORY PROTEIN"/>
    <property type="match status" value="1"/>
</dbReference>
<dbReference type="PRINTS" id="PR00778">
    <property type="entry name" value="HTHARSR"/>
</dbReference>
<dbReference type="EMBL" id="CXWC01000013">
    <property type="protein sequence ID" value="CTQ76455.1"/>
    <property type="molecule type" value="Genomic_DNA"/>
</dbReference>
<dbReference type="SMART" id="SM00418">
    <property type="entry name" value="HTH_ARSR"/>
    <property type="match status" value="1"/>
</dbReference>
<dbReference type="InterPro" id="IPR011991">
    <property type="entry name" value="ArsR-like_HTH"/>
</dbReference>
<protein>
    <submittedName>
        <fullName evidence="2">Transcriptional repressor SdpR</fullName>
    </submittedName>
</protein>
<feature type="domain" description="HTH arsR-type" evidence="1">
    <location>
        <begin position="1"/>
        <end position="94"/>
    </location>
</feature>
<evidence type="ECO:0000313" key="2">
    <source>
        <dbReference type="EMBL" id="CTQ76455.1"/>
    </source>
</evidence>
<proteinExistence type="predicted"/>
<accession>A0A0M7AMU7</accession>
<organism evidence="2 3">
    <name type="scientific">Roseibium album</name>
    <dbReference type="NCBI Taxonomy" id="311410"/>
    <lineage>
        <taxon>Bacteria</taxon>
        <taxon>Pseudomonadati</taxon>
        <taxon>Pseudomonadota</taxon>
        <taxon>Alphaproteobacteria</taxon>
        <taxon>Hyphomicrobiales</taxon>
        <taxon>Stappiaceae</taxon>
        <taxon>Roseibium</taxon>
    </lineage>
</organism>
<reference evidence="3" key="1">
    <citation type="submission" date="2015-07" db="EMBL/GenBank/DDBJ databases">
        <authorList>
            <person name="Rodrigo-Torres Lidia"/>
            <person name="Arahal R.David."/>
        </authorList>
    </citation>
    <scope>NUCLEOTIDE SEQUENCE [LARGE SCALE GENOMIC DNA]</scope>
    <source>
        <strain evidence="3">CECT 5096</strain>
    </source>
</reference>
<dbReference type="InterPro" id="IPR036390">
    <property type="entry name" value="WH_DNA-bd_sf"/>
</dbReference>
<dbReference type="GO" id="GO:0003700">
    <property type="term" value="F:DNA-binding transcription factor activity"/>
    <property type="evidence" value="ECO:0007669"/>
    <property type="project" value="InterPro"/>
</dbReference>